<gene>
    <name evidence="1" type="ORF">PXEA_LOCUS13873</name>
</gene>
<comment type="caution">
    <text evidence="1">The sequence shown here is derived from an EMBL/GenBank/DDBJ whole genome shotgun (WGS) entry which is preliminary data.</text>
</comment>
<name>A0A3S5CGY9_9PLAT</name>
<dbReference type="Proteomes" id="UP000784294">
    <property type="component" value="Unassembled WGS sequence"/>
</dbReference>
<dbReference type="AlphaFoldDB" id="A0A3S5CGY9"/>
<evidence type="ECO:0000313" key="1">
    <source>
        <dbReference type="EMBL" id="VEL20433.1"/>
    </source>
</evidence>
<proteinExistence type="predicted"/>
<dbReference type="EMBL" id="CAAALY010046436">
    <property type="protein sequence ID" value="VEL20433.1"/>
    <property type="molecule type" value="Genomic_DNA"/>
</dbReference>
<protein>
    <submittedName>
        <fullName evidence="1">Uncharacterized protein</fullName>
    </submittedName>
</protein>
<sequence length="192" mass="21586">MLIRQVSLYSWIGIVQPSPTQRQSVGSISLTGEQVDLVPERYEFSSSQGLTVTCRAAATEVIHADCCPPFWSSHSRLCSSVCVCVCVCVFKCKYVSLFGCRFHRRSRHRCLCVFRPVNTSKNLTVLISYPAQSNAYPRAPTLLSLSRSRTEHTDRPAPTGFNGTSWAESLSRQHWTNRCIELDVILLETTHT</sequence>
<accession>A0A3S5CGY9</accession>
<organism evidence="1 2">
    <name type="scientific">Protopolystoma xenopodis</name>
    <dbReference type="NCBI Taxonomy" id="117903"/>
    <lineage>
        <taxon>Eukaryota</taxon>
        <taxon>Metazoa</taxon>
        <taxon>Spiralia</taxon>
        <taxon>Lophotrochozoa</taxon>
        <taxon>Platyhelminthes</taxon>
        <taxon>Monogenea</taxon>
        <taxon>Polyopisthocotylea</taxon>
        <taxon>Polystomatidea</taxon>
        <taxon>Polystomatidae</taxon>
        <taxon>Protopolystoma</taxon>
    </lineage>
</organism>
<keyword evidence="2" id="KW-1185">Reference proteome</keyword>
<evidence type="ECO:0000313" key="2">
    <source>
        <dbReference type="Proteomes" id="UP000784294"/>
    </source>
</evidence>
<reference evidence="1" key="1">
    <citation type="submission" date="2018-11" db="EMBL/GenBank/DDBJ databases">
        <authorList>
            <consortium name="Pathogen Informatics"/>
        </authorList>
    </citation>
    <scope>NUCLEOTIDE SEQUENCE</scope>
</reference>